<accession>A0A0B5DD46</accession>
<reference evidence="4" key="1">
    <citation type="submission" date="2014-09" db="EMBL/GenBank/DDBJ databases">
        <title>Sequence of the Streptomyces nodosus genome.</title>
        <authorList>
            <person name="Sweeney P."/>
            <person name="Stephens N."/>
            <person name="Murphy C."/>
            <person name="Caffrey P."/>
        </authorList>
    </citation>
    <scope>NUCLEOTIDE SEQUENCE [LARGE SCALE GENOMIC DNA]</scope>
    <source>
        <strain evidence="4">ATCC 14899</strain>
    </source>
</reference>
<evidence type="ECO:0000313" key="3">
    <source>
        <dbReference type="EMBL" id="QEV37701.1"/>
    </source>
</evidence>
<dbReference type="Proteomes" id="UP000325763">
    <property type="component" value="Chromosome"/>
</dbReference>
<evidence type="ECO:0000313" key="2">
    <source>
        <dbReference type="EMBL" id="AJE39105.1"/>
    </source>
</evidence>
<dbReference type="STRING" id="40318.SNOD_02935"/>
<dbReference type="AlphaFoldDB" id="A0A0B5DD46"/>
<dbReference type="EMBL" id="CP023747">
    <property type="protein sequence ID" value="QEV37701.1"/>
    <property type="molecule type" value="Genomic_DNA"/>
</dbReference>
<dbReference type="KEGG" id="snq:CP978_03330"/>
<evidence type="ECO:0008006" key="6">
    <source>
        <dbReference type="Google" id="ProtNLM"/>
    </source>
</evidence>
<evidence type="ECO:0000256" key="1">
    <source>
        <dbReference type="SAM" id="SignalP"/>
    </source>
</evidence>
<dbReference type="EMBL" id="CP009313">
    <property type="protein sequence ID" value="AJE39105.1"/>
    <property type="molecule type" value="Genomic_DNA"/>
</dbReference>
<dbReference type="Proteomes" id="UP000031526">
    <property type="component" value="Chromosome"/>
</dbReference>
<organism evidence="2 4">
    <name type="scientific">Streptomyces nodosus</name>
    <dbReference type="NCBI Taxonomy" id="40318"/>
    <lineage>
        <taxon>Bacteria</taxon>
        <taxon>Bacillati</taxon>
        <taxon>Actinomycetota</taxon>
        <taxon>Actinomycetes</taxon>
        <taxon>Kitasatosporales</taxon>
        <taxon>Streptomycetaceae</taxon>
        <taxon>Streptomyces</taxon>
    </lineage>
</organism>
<feature type="chain" id="PRO_5041521826" description="Calcium-binding protein" evidence="1">
    <location>
        <begin position="29"/>
        <end position="268"/>
    </location>
</feature>
<name>A0A0B5DD46_9ACTN</name>
<feature type="signal peptide" evidence="1">
    <location>
        <begin position="1"/>
        <end position="28"/>
    </location>
</feature>
<reference evidence="2 4" key="2">
    <citation type="journal article" date="2016" name="Appl. Microbiol. Biotechnol.">
        <title>Exploiting the genome sequence of Streptomyces nodosus for enhanced antibiotic production.</title>
        <authorList>
            <person name="Sweeney P."/>
            <person name="Murphy C.D."/>
            <person name="Caffrey P."/>
        </authorList>
    </citation>
    <scope>NUCLEOTIDE SEQUENCE [LARGE SCALE GENOMIC DNA]</scope>
    <source>
        <strain evidence="2 4">ATCC 14899</strain>
    </source>
</reference>
<dbReference type="RefSeq" id="WP_043437358.1">
    <property type="nucleotide sequence ID" value="NZ_CP009313.1"/>
</dbReference>
<reference evidence="3 5" key="3">
    <citation type="submission" date="2017-09" db="EMBL/GenBank/DDBJ databases">
        <title>Streptomyces genome completion.</title>
        <authorList>
            <person name="Lee N."/>
            <person name="Cho B.-K."/>
        </authorList>
    </citation>
    <scope>NUCLEOTIDE SEQUENCE [LARGE SCALE GENOMIC DNA]</scope>
    <source>
        <strain evidence="3 5">ATCC 14899</strain>
    </source>
</reference>
<proteinExistence type="predicted"/>
<evidence type="ECO:0000313" key="4">
    <source>
        <dbReference type="Proteomes" id="UP000031526"/>
    </source>
</evidence>
<keyword evidence="4" id="KW-1185">Reference proteome</keyword>
<sequence length="268" mass="28431">MRAGRSGFAVVLAGTLALGAFTAPTAQAASTGVKVSNLVLNKGKPIVVGTSAEVFPTFKYHLSWPSGLKQTDVNATLYLYHGTTAAKGVDNGRPIFMNFSSCNETGPAAADCEGELYIDPRYTLDANNDATTWKSALWVRIWDAKGKLKSQEYLPLSVTVQVKRAAKVTVDASPEPVAKGGKLTVTGKITRADWAKHKYTGFGGKSAKLQFRKAGTSTYRTLKTVKANSAGALKTTVTASADGYWRWTFGATTTTGGATATADYVDVK</sequence>
<dbReference type="OrthoDB" id="3296851at2"/>
<dbReference type="HOGENOM" id="CLU_086037_0_0_11"/>
<keyword evidence="1" id="KW-0732">Signal</keyword>
<gene>
    <name evidence="3" type="ORF">CP978_03330</name>
    <name evidence="2" type="ORF">SNOD_02935</name>
</gene>
<protein>
    <recommendedName>
        <fullName evidence="6">Calcium-binding protein</fullName>
    </recommendedName>
</protein>
<evidence type="ECO:0000313" key="5">
    <source>
        <dbReference type="Proteomes" id="UP000325763"/>
    </source>
</evidence>